<dbReference type="VEuPathDB" id="FungiDB:HpaG814331"/>
<dbReference type="EnsemblProtists" id="HpaT814331">
    <property type="protein sequence ID" value="HpaP814331"/>
    <property type="gene ID" value="HpaG814331"/>
</dbReference>
<accession>M4C5F6</accession>
<evidence type="ECO:0000313" key="3">
    <source>
        <dbReference type="Proteomes" id="UP000011713"/>
    </source>
</evidence>
<protein>
    <recommendedName>
        <fullName evidence="4">RxLR effector candidate protein</fullName>
    </recommendedName>
</protein>
<reference evidence="2" key="2">
    <citation type="submission" date="2015-06" db="UniProtKB">
        <authorList>
            <consortium name="EnsemblProtists"/>
        </authorList>
    </citation>
    <scope>IDENTIFICATION</scope>
    <source>
        <strain evidence="2">Emoy2</strain>
    </source>
</reference>
<dbReference type="InParanoid" id="M4C5F6"/>
<name>M4C5F6_HYAAE</name>
<reference evidence="3" key="1">
    <citation type="journal article" date="2010" name="Science">
        <title>Signatures of adaptation to obligate biotrophy in the Hyaloperonospora arabidopsidis genome.</title>
        <authorList>
            <person name="Baxter L."/>
            <person name="Tripathy S."/>
            <person name="Ishaque N."/>
            <person name="Boot N."/>
            <person name="Cabral A."/>
            <person name="Kemen E."/>
            <person name="Thines M."/>
            <person name="Ah-Fong A."/>
            <person name="Anderson R."/>
            <person name="Badejoko W."/>
            <person name="Bittner-Eddy P."/>
            <person name="Boore J.L."/>
            <person name="Chibucos M.C."/>
            <person name="Coates M."/>
            <person name="Dehal P."/>
            <person name="Delehaunty K."/>
            <person name="Dong S."/>
            <person name="Downton P."/>
            <person name="Dumas B."/>
            <person name="Fabro G."/>
            <person name="Fronick C."/>
            <person name="Fuerstenberg S.I."/>
            <person name="Fulton L."/>
            <person name="Gaulin E."/>
            <person name="Govers F."/>
            <person name="Hughes L."/>
            <person name="Humphray S."/>
            <person name="Jiang R.H."/>
            <person name="Judelson H."/>
            <person name="Kamoun S."/>
            <person name="Kyung K."/>
            <person name="Meijer H."/>
            <person name="Minx P."/>
            <person name="Morris P."/>
            <person name="Nelson J."/>
            <person name="Phuntumart V."/>
            <person name="Qutob D."/>
            <person name="Rehmany A."/>
            <person name="Rougon-Cardoso A."/>
            <person name="Ryden P."/>
            <person name="Torto-Alalibo T."/>
            <person name="Studholme D."/>
            <person name="Wang Y."/>
            <person name="Win J."/>
            <person name="Wood J."/>
            <person name="Clifton S.W."/>
            <person name="Rogers J."/>
            <person name="Van den Ackerveken G."/>
            <person name="Jones J.D."/>
            <person name="McDowell J.M."/>
            <person name="Beynon J."/>
            <person name="Tyler B.M."/>
        </authorList>
    </citation>
    <scope>NUCLEOTIDE SEQUENCE [LARGE SCALE GENOMIC DNA]</scope>
    <source>
        <strain evidence="3">Emoy2</strain>
    </source>
</reference>
<evidence type="ECO:0000256" key="1">
    <source>
        <dbReference type="SAM" id="SignalP"/>
    </source>
</evidence>
<sequence length="92" mass="10570">MKSNRDLLQELTILNTVLLLTFTEYSYSVEADVENYDKVTSSGHYVDNGCGHIGEVVRFIEKLLEITNIRDEYVTFCTTREYKLGDNQLLLG</sequence>
<feature type="signal peptide" evidence="1">
    <location>
        <begin position="1"/>
        <end position="31"/>
    </location>
</feature>
<evidence type="ECO:0000313" key="2">
    <source>
        <dbReference type="EnsemblProtists" id="HpaP814331"/>
    </source>
</evidence>
<dbReference type="EMBL" id="ABWE02003911">
    <property type="status" value="NOT_ANNOTATED_CDS"/>
    <property type="molecule type" value="Genomic_DNA"/>
</dbReference>
<feature type="chain" id="PRO_5004049657" description="RxLR effector candidate protein" evidence="1">
    <location>
        <begin position="32"/>
        <end position="92"/>
    </location>
</feature>
<proteinExistence type="predicted"/>
<keyword evidence="3" id="KW-1185">Reference proteome</keyword>
<organism evidence="2 3">
    <name type="scientific">Hyaloperonospora arabidopsidis (strain Emoy2)</name>
    <name type="common">Downy mildew agent</name>
    <name type="synonym">Peronospora arabidopsidis</name>
    <dbReference type="NCBI Taxonomy" id="559515"/>
    <lineage>
        <taxon>Eukaryota</taxon>
        <taxon>Sar</taxon>
        <taxon>Stramenopiles</taxon>
        <taxon>Oomycota</taxon>
        <taxon>Peronosporomycetes</taxon>
        <taxon>Peronosporales</taxon>
        <taxon>Peronosporaceae</taxon>
        <taxon>Hyaloperonospora</taxon>
    </lineage>
</organism>
<evidence type="ECO:0008006" key="4">
    <source>
        <dbReference type="Google" id="ProtNLM"/>
    </source>
</evidence>
<keyword evidence="1" id="KW-0732">Signal</keyword>
<dbReference type="HOGENOM" id="CLU_2417891_0_0_1"/>
<dbReference type="AlphaFoldDB" id="M4C5F6"/>
<dbReference type="Proteomes" id="UP000011713">
    <property type="component" value="Unassembled WGS sequence"/>
</dbReference>